<dbReference type="AlphaFoldDB" id="A0A8D8L5T3"/>
<protein>
    <submittedName>
        <fullName evidence="2">(northern house mosquito) hypothetical protein</fullName>
    </submittedName>
</protein>
<proteinExistence type="predicted"/>
<dbReference type="EMBL" id="HBUE01345917">
    <property type="protein sequence ID" value="CAG6600678.1"/>
    <property type="molecule type" value="Transcribed_RNA"/>
</dbReference>
<sequence length="99" mass="10770">MFCISYPSQLILLLSSSTLVLVAGPPSSPPRCRCCSGLLVVRSSSGPRHVIVHHYTHIVKSTSTTFTHSTQHRLAPANQSLVNHLGTHNGHRSAAQYQE</sequence>
<keyword evidence="1" id="KW-0732">Signal</keyword>
<dbReference type="EMBL" id="HBUE01238939">
    <property type="protein sequence ID" value="CAG6548454.1"/>
    <property type="molecule type" value="Transcribed_RNA"/>
</dbReference>
<organism evidence="2">
    <name type="scientific">Culex pipiens</name>
    <name type="common">House mosquito</name>
    <dbReference type="NCBI Taxonomy" id="7175"/>
    <lineage>
        <taxon>Eukaryota</taxon>
        <taxon>Metazoa</taxon>
        <taxon>Ecdysozoa</taxon>
        <taxon>Arthropoda</taxon>
        <taxon>Hexapoda</taxon>
        <taxon>Insecta</taxon>
        <taxon>Pterygota</taxon>
        <taxon>Neoptera</taxon>
        <taxon>Endopterygota</taxon>
        <taxon>Diptera</taxon>
        <taxon>Nematocera</taxon>
        <taxon>Culicoidea</taxon>
        <taxon>Culicidae</taxon>
        <taxon>Culicinae</taxon>
        <taxon>Culicini</taxon>
        <taxon>Culex</taxon>
        <taxon>Culex</taxon>
    </lineage>
</organism>
<reference evidence="2" key="1">
    <citation type="submission" date="2021-05" db="EMBL/GenBank/DDBJ databases">
        <authorList>
            <person name="Alioto T."/>
            <person name="Alioto T."/>
            <person name="Gomez Garrido J."/>
        </authorList>
    </citation>
    <scope>NUCLEOTIDE SEQUENCE</scope>
</reference>
<accession>A0A8D8L5T3</accession>
<evidence type="ECO:0000313" key="2">
    <source>
        <dbReference type="EMBL" id="CAG6600678.1"/>
    </source>
</evidence>
<evidence type="ECO:0000256" key="1">
    <source>
        <dbReference type="SAM" id="SignalP"/>
    </source>
</evidence>
<name>A0A8D8L5T3_CULPI</name>
<feature type="chain" id="PRO_5036261335" evidence="1">
    <location>
        <begin position="23"/>
        <end position="99"/>
    </location>
</feature>
<feature type="signal peptide" evidence="1">
    <location>
        <begin position="1"/>
        <end position="22"/>
    </location>
</feature>